<evidence type="ECO:0000256" key="1">
    <source>
        <dbReference type="ARBA" id="ARBA00004442"/>
    </source>
</evidence>
<dbReference type="Pfam" id="PF13505">
    <property type="entry name" value="OMP_b-brl"/>
    <property type="match status" value="1"/>
</dbReference>
<evidence type="ECO:0000256" key="5">
    <source>
        <dbReference type="ARBA" id="ARBA00038306"/>
    </source>
</evidence>
<dbReference type="PANTHER" id="PTHR34001:SF3">
    <property type="entry name" value="BLL7405 PROTEIN"/>
    <property type="match status" value="1"/>
</dbReference>
<evidence type="ECO:0000313" key="8">
    <source>
        <dbReference type="EMBL" id="ARN80008.1"/>
    </source>
</evidence>
<dbReference type="KEGG" id="mbry:B1812_01730"/>
<keyword evidence="2 6" id="KW-0732">Signal</keyword>
<feature type="chain" id="PRO_5013343443" evidence="6">
    <location>
        <begin position="22"/>
        <end position="278"/>
    </location>
</feature>
<keyword evidence="4" id="KW-0998">Cell outer membrane</keyword>
<sequence length="278" mass="29080">MKKVASISAIALAIGMSSAFAADLPSHKAPVYVPPPPPPLTWNGFYAGVNVGGGWNSNSVNQVYAPYWDPRYSFASNVTPTGATNLFFLPGSSNFNGTSGGVVGGGQVGYNFQFNPSVLVGVETDFQGSSIGNNNKSEAAPFYASPLAAGGLLVPLVATGGGHAGIDWIGTVRGRAGWLFTPSLLVYGTAGFAYAGVYAGNYNNTRTGWTAGGGLEYMFTSNISAKIEYLYADLSSGGQTGGWGWNYGNHRHPQLNIVRAGVNYHFNWAAPAPVLAKY</sequence>
<proteinExistence type="inferred from homology"/>
<dbReference type="SUPFAM" id="SSF56925">
    <property type="entry name" value="OMPA-like"/>
    <property type="match status" value="1"/>
</dbReference>
<evidence type="ECO:0000313" key="9">
    <source>
        <dbReference type="Proteomes" id="UP000193978"/>
    </source>
</evidence>
<protein>
    <submittedName>
        <fullName evidence="8">Porin</fullName>
    </submittedName>
</protein>
<dbReference type="STRING" id="655015.B1812_01730"/>
<evidence type="ECO:0000259" key="7">
    <source>
        <dbReference type="Pfam" id="PF13505"/>
    </source>
</evidence>
<evidence type="ECO:0000256" key="4">
    <source>
        <dbReference type="ARBA" id="ARBA00023237"/>
    </source>
</evidence>
<comment type="similarity">
    <text evidence="5">Belongs to the Omp25/RopB family.</text>
</comment>
<feature type="signal peptide" evidence="6">
    <location>
        <begin position="1"/>
        <end position="21"/>
    </location>
</feature>
<name>A0A1W6MQY9_9HYPH</name>
<keyword evidence="9" id="KW-1185">Reference proteome</keyword>
<comment type="subcellular location">
    <subcellularLocation>
        <location evidence="1">Cell outer membrane</location>
    </subcellularLocation>
</comment>
<keyword evidence="3" id="KW-0472">Membrane</keyword>
<dbReference type="OrthoDB" id="9815357at2"/>
<dbReference type="InterPro" id="IPR011250">
    <property type="entry name" value="OMP/PagP_B-barrel"/>
</dbReference>
<evidence type="ECO:0000256" key="2">
    <source>
        <dbReference type="ARBA" id="ARBA00022729"/>
    </source>
</evidence>
<accession>A0A1W6MQY9</accession>
<evidence type="ECO:0000256" key="6">
    <source>
        <dbReference type="SAM" id="SignalP"/>
    </source>
</evidence>
<evidence type="ECO:0000256" key="3">
    <source>
        <dbReference type="ARBA" id="ARBA00023136"/>
    </source>
</evidence>
<dbReference type="AlphaFoldDB" id="A0A1W6MQY9"/>
<dbReference type="Gene3D" id="2.40.160.20">
    <property type="match status" value="1"/>
</dbReference>
<reference evidence="8 9" key="1">
    <citation type="submission" date="2017-02" db="EMBL/GenBank/DDBJ databases">
        <authorList>
            <person name="Peterson S.W."/>
        </authorList>
    </citation>
    <scope>NUCLEOTIDE SEQUENCE [LARGE SCALE GENOMIC DNA]</scope>
    <source>
        <strain evidence="8 9">S285</strain>
    </source>
</reference>
<dbReference type="EMBL" id="CP019948">
    <property type="protein sequence ID" value="ARN80008.1"/>
    <property type="molecule type" value="Genomic_DNA"/>
</dbReference>
<dbReference type="RefSeq" id="WP_085770063.1">
    <property type="nucleotide sequence ID" value="NZ_AP027149.1"/>
</dbReference>
<gene>
    <name evidence="8" type="ORF">B1812_01730</name>
</gene>
<dbReference type="Proteomes" id="UP000193978">
    <property type="component" value="Chromosome"/>
</dbReference>
<dbReference type="GO" id="GO:0009279">
    <property type="term" value="C:cell outer membrane"/>
    <property type="evidence" value="ECO:0007669"/>
    <property type="project" value="UniProtKB-SubCell"/>
</dbReference>
<dbReference type="InterPro" id="IPR027385">
    <property type="entry name" value="Beta-barrel_OMP"/>
</dbReference>
<feature type="domain" description="Outer membrane protein beta-barrel" evidence="7">
    <location>
        <begin position="42"/>
        <end position="266"/>
    </location>
</feature>
<organism evidence="8 9">
    <name type="scientific">Methylocystis bryophila</name>
    <dbReference type="NCBI Taxonomy" id="655015"/>
    <lineage>
        <taxon>Bacteria</taxon>
        <taxon>Pseudomonadati</taxon>
        <taxon>Pseudomonadota</taxon>
        <taxon>Alphaproteobacteria</taxon>
        <taxon>Hyphomicrobiales</taxon>
        <taxon>Methylocystaceae</taxon>
        <taxon>Methylocystis</taxon>
    </lineage>
</organism>
<dbReference type="InterPro" id="IPR051692">
    <property type="entry name" value="OMP-like"/>
</dbReference>
<dbReference type="PANTHER" id="PTHR34001">
    <property type="entry name" value="BLL7405 PROTEIN"/>
    <property type="match status" value="1"/>
</dbReference>